<keyword evidence="7 10" id="KW-0472">Membrane</keyword>
<feature type="transmembrane region" description="Helical" evidence="10">
    <location>
        <begin position="348"/>
        <end position="365"/>
    </location>
</feature>
<feature type="transmembrane region" description="Helical" evidence="10">
    <location>
        <begin position="229"/>
        <end position="250"/>
    </location>
</feature>
<evidence type="ECO:0000256" key="6">
    <source>
        <dbReference type="ARBA" id="ARBA00022989"/>
    </source>
</evidence>
<keyword evidence="3 10" id="KW-0812">Transmembrane</keyword>
<dbReference type="UniPathway" id="UPA00219"/>
<dbReference type="InterPro" id="IPR051050">
    <property type="entry name" value="Lipid_II_flippase_MurJ/MviN"/>
</dbReference>
<dbReference type="GO" id="GO:0005886">
    <property type="term" value="C:plasma membrane"/>
    <property type="evidence" value="ECO:0007669"/>
    <property type="project" value="UniProtKB-SubCell"/>
</dbReference>
<dbReference type="PIRSF" id="PIRSF002869">
    <property type="entry name" value="MviN"/>
    <property type="match status" value="1"/>
</dbReference>
<evidence type="ECO:0000256" key="5">
    <source>
        <dbReference type="ARBA" id="ARBA00022984"/>
    </source>
</evidence>
<dbReference type="PANTHER" id="PTHR47019:SF1">
    <property type="entry name" value="LIPID II FLIPPASE MURJ"/>
    <property type="match status" value="1"/>
</dbReference>
<dbReference type="GO" id="GO:0008360">
    <property type="term" value="P:regulation of cell shape"/>
    <property type="evidence" value="ECO:0007669"/>
    <property type="project" value="UniProtKB-UniRule"/>
</dbReference>
<dbReference type="PRINTS" id="PR01806">
    <property type="entry name" value="VIRFACTRMVIN"/>
</dbReference>
<keyword evidence="10 11" id="KW-0961">Cell wall biogenesis/degradation</keyword>
<evidence type="ECO:0000256" key="9">
    <source>
        <dbReference type="ARBA" id="ARBA00061532"/>
    </source>
</evidence>
<evidence type="ECO:0000256" key="2">
    <source>
        <dbReference type="ARBA" id="ARBA00022475"/>
    </source>
</evidence>
<dbReference type="InterPro" id="IPR004268">
    <property type="entry name" value="MurJ"/>
</dbReference>
<feature type="transmembrane region" description="Helical" evidence="10">
    <location>
        <begin position="479"/>
        <end position="504"/>
    </location>
</feature>
<comment type="similarity">
    <text evidence="9 10 11">Belongs to the MurJ/MviN family.</text>
</comment>
<keyword evidence="6 10" id="KW-1133">Transmembrane helix</keyword>
<dbReference type="OrthoDB" id="9816572at2"/>
<dbReference type="GO" id="GO:0034204">
    <property type="term" value="P:lipid translocation"/>
    <property type="evidence" value="ECO:0007669"/>
    <property type="project" value="TreeGrafter"/>
</dbReference>
<accession>A0A074K758</accession>
<comment type="caution">
    <text evidence="12">The sequence shown here is derived from an EMBL/GenBank/DDBJ whole genome shotgun (WGS) entry which is preliminary data.</text>
</comment>
<feature type="transmembrane region" description="Helical" evidence="10">
    <location>
        <begin position="448"/>
        <end position="467"/>
    </location>
</feature>
<keyword evidence="10 11" id="KW-0813">Transport</keyword>
<feature type="transmembrane region" description="Helical" evidence="10">
    <location>
        <begin position="133"/>
        <end position="151"/>
    </location>
</feature>
<proteinExistence type="inferred from homology"/>
<evidence type="ECO:0000313" key="13">
    <source>
        <dbReference type="Proteomes" id="UP000027471"/>
    </source>
</evidence>
<feature type="transmembrane region" description="Helical" evidence="10">
    <location>
        <begin position="385"/>
        <end position="404"/>
    </location>
</feature>
<keyword evidence="2 10" id="KW-1003">Cell membrane</keyword>
<evidence type="ECO:0000256" key="10">
    <source>
        <dbReference type="HAMAP-Rule" id="MF_02078"/>
    </source>
</evidence>
<evidence type="ECO:0000256" key="4">
    <source>
        <dbReference type="ARBA" id="ARBA00022960"/>
    </source>
</evidence>
<dbReference type="Proteomes" id="UP000027471">
    <property type="component" value="Unassembled WGS sequence"/>
</dbReference>
<keyword evidence="4 10" id="KW-0133">Cell shape</keyword>
<comment type="subcellular location">
    <subcellularLocation>
        <location evidence="10">Cell inner membrane</location>
        <topology evidence="10">Multi-pass membrane protein</topology>
    </subcellularLocation>
    <subcellularLocation>
        <location evidence="1">Cell membrane</location>
        <topology evidence="1">Multi-pass membrane protein</topology>
    </subcellularLocation>
</comment>
<sequence>MKPIRLVRGFLTVGGWTMASRVLGFARDMMIAAYLGAGPVAEAFLVAFSLPNLFRRFFAEGAFNTAFIPIFSKKLEGGEDAQGFAREAMGGLITVLIALSVVAIAAMPWLVLAMASGFAADERFAIATQYGRIAFPYILFISLGALLSGVLNAAGHFAAAAAAPVLLNVTFVAAMVLADHFGWPIGPALAWAVPLAGIAQLTLVWIAAWRAGFKIVPARPRLSPDMKRLIRIAIPAMLAGGVVQINLLVGRQVASQFDGAIAWLNYADRLYQLPLGVVGIAIGVVLLPDLSRRLRAGDVAGGRYSFSRAGEFALLLTIGPAIALLVAALPIVSVLFERGRFTHADSVATAWAVAIYGLGLPAFVLQKVLQPLYFSRENTRTPFNYALVAMGVNVVIAVGLAPFIGYLSAAVGTTLAGWAMVGQLWLGARSMGEAARFDARFARRVPRIIISAAVMGALVWAICWAFPSAFSAPGLRGLAMLGLVIFGMAVYFGTAIAIGAVSAADLRGAMRKGKDGM</sequence>
<feature type="transmembrane region" description="Helical" evidence="10">
    <location>
        <begin position="92"/>
        <end position="113"/>
    </location>
</feature>
<evidence type="ECO:0000256" key="7">
    <source>
        <dbReference type="ARBA" id="ARBA00023136"/>
    </source>
</evidence>
<keyword evidence="5 10" id="KW-0573">Peptidoglycan synthesis</keyword>
<feature type="transmembrane region" description="Helical" evidence="10">
    <location>
        <begin position="158"/>
        <end position="177"/>
    </location>
</feature>
<dbReference type="RefSeq" id="WP_038131594.1">
    <property type="nucleotide sequence ID" value="NZ_AUNB01000040.1"/>
</dbReference>
<dbReference type="EMBL" id="AUNB01000040">
    <property type="protein sequence ID" value="KEO57402.1"/>
    <property type="molecule type" value="Genomic_DNA"/>
</dbReference>
<dbReference type="GO" id="GO:0009252">
    <property type="term" value="P:peptidoglycan biosynthetic process"/>
    <property type="evidence" value="ECO:0007669"/>
    <property type="project" value="UniProtKB-UniRule"/>
</dbReference>
<evidence type="ECO:0000256" key="8">
    <source>
        <dbReference type="ARBA" id="ARBA00060041"/>
    </source>
</evidence>
<keyword evidence="13" id="KW-1185">Reference proteome</keyword>
<dbReference type="PANTHER" id="PTHR47019">
    <property type="entry name" value="LIPID II FLIPPASE MURJ"/>
    <property type="match status" value="1"/>
</dbReference>
<gene>
    <name evidence="10" type="primary">murJ</name>
    <name evidence="12" type="ORF">DT23_04860</name>
</gene>
<dbReference type="AlphaFoldDB" id="A0A074K758"/>
<reference evidence="12 13" key="1">
    <citation type="journal article" date="2015" name="Antonie Van Leeuwenhoek">
        <title>Thioclava indica sp. nov., isolated from surface seawater of the Indian Ocean.</title>
        <authorList>
            <person name="Liu Y."/>
            <person name="Lai Q."/>
            <person name="Du J."/>
            <person name="Xu H."/>
            <person name="Jiang L."/>
            <person name="Shao Z."/>
        </authorList>
    </citation>
    <scope>NUCLEOTIDE SEQUENCE [LARGE SCALE GENOMIC DNA]</scope>
    <source>
        <strain evidence="12 13">DT23-4</strain>
    </source>
</reference>
<dbReference type="HAMAP" id="MF_02078">
    <property type="entry name" value="MurJ_MviN"/>
    <property type="match status" value="1"/>
</dbReference>
<dbReference type="CDD" id="cd13123">
    <property type="entry name" value="MATE_MurJ_like"/>
    <property type="match status" value="1"/>
</dbReference>
<evidence type="ECO:0000256" key="3">
    <source>
        <dbReference type="ARBA" id="ARBA00022692"/>
    </source>
</evidence>
<protein>
    <recommendedName>
        <fullName evidence="10">Probable lipid II flippase MurJ</fullName>
    </recommendedName>
</protein>
<feature type="transmembrane region" description="Helical" evidence="10">
    <location>
        <begin position="29"/>
        <end position="50"/>
    </location>
</feature>
<keyword evidence="10" id="KW-0997">Cell inner membrane</keyword>
<dbReference type="GO" id="GO:0071555">
    <property type="term" value="P:cell wall organization"/>
    <property type="evidence" value="ECO:0007669"/>
    <property type="project" value="UniProtKB-UniRule"/>
</dbReference>
<evidence type="ECO:0000256" key="11">
    <source>
        <dbReference type="PIRNR" id="PIRNR002869"/>
    </source>
</evidence>
<feature type="transmembrane region" description="Helical" evidence="10">
    <location>
        <begin position="410"/>
        <end position="428"/>
    </location>
</feature>
<dbReference type="GO" id="GO:0015648">
    <property type="term" value="F:lipid-linked peptidoglycan transporter activity"/>
    <property type="evidence" value="ECO:0007669"/>
    <property type="project" value="UniProtKB-UniRule"/>
</dbReference>
<dbReference type="eggNOG" id="COG0728">
    <property type="taxonomic scope" value="Bacteria"/>
</dbReference>
<feature type="transmembrane region" description="Helical" evidence="10">
    <location>
        <begin position="312"/>
        <end position="336"/>
    </location>
</feature>
<comment type="pathway">
    <text evidence="10">Cell wall biogenesis; peptidoglycan biosynthesis.</text>
</comment>
<feature type="transmembrane region" description="Helical" evidence="10">
    <location>
        <begin position="189"/>
        <end position="208"/>
    </location>
</feature>
<feature type="transmembrane region" description="Helical" evidence="10">
    <location>
        <begin position="270"/>
        <end position="291"/>
    </location>
</feature>
<dbReference type="STRING" id="1353528.DT23_04860"/>
<dbReference type="Pfam" id="PF03023">
    <property type="entry name" value="MurJ"/>
    <property type="match status" value="1"/>
</dbReference>
<evidence type="ECO:0000256" key="1">
    <source>
        <dbReference type="ARBA" id="ARBA00004651"/>
    </source>
</evidence>
<organism evidence="12 13">
    <name type="scientific">Thioclava indica</name>
    <dbReference type="NCBI Taxonomy" id="1353528"/>
    <lineage>
        <taxon>Bacteria</taxon>
        <taxon>Pseudomonadati</taxon>
        <taxon>Pseudomonadota</taxon>
        <taxon>Alphaproteobacteria</taxon>
        <taxon>Rhodobacterales</taxon>
        <taxon>Paracoccaceae</taxon>
        <taxon>Thioclava</taxon>
    </lineage>
</organism>
<comment type="function">
    <text evidence="8 10 11">Involved in peptidoglycan biosynthesis. Transports lipid-linked peptidoglycan precursors from the inner to the outer leaflet of the cytoplasmic membrane.</text>
</comment>
<dbReference type="NCBIfam" id="TIGR01695">
    <property type="entry name" value="murJ_mviN"/>
    <property type="match status" value="1"/>
</dbReference>
<name>A0A074K758_9RHOB</name>
<evidence type="ECO:0000313" key="12">
    <source>
        <dbReference type="EMBL" id="KEO57402.1"/>
    </source>
</evidence>